<gene>
    <name evidence="1" type="ORF">TNCV_4404671</name>
</gene>
<dbReference type="EMBL" id="BMAU01021255">
    <property type="protein sequence ID" value="GFY05800.1"/>
    <property type="molecule type" value="Genomic_DNA"/>
</dbReference>
<reference evidence="1" key="1">
    <citation type="submission" date="2020-08" db="EMBL/GenBank/DDBJ databases">
        <title>Multicomponent nature underlies the extraordinary mechanical properties of spider dragline silk.</title>
        <authorList>
            <person name="Kono N."/>
            <person name="Nakamura H."/>
            <person name="Mori M."/>
            <person name="Yoshida Y."/>
            <person name="Ohtoshi R."/>
            <person name="Malay A.D."/>
            <person name="Moran D.A.P."/>
            <person name="Tomita M."/>
            <person name="Numata K."/>
            <person name="Arakawa K."/>
        </authorList>
    </citation>
    <scope>NUCLEOTIDE SEQUENCE</scope>
</reference>
<sequence length="76" mass="8550">MHDAKDTQSLTKIPPDSNTIIVVLRGKILICRKNNVVPFILDNVQRLIAAACALAVKDNHRNEYMLKFSFVVADIE</sequence>
<keyword evidence="2" id="KW-1185">Reference proteome</keyword>
<comment type="caution">
    <text evidence="1">The sequence shown here is derived from an EMBL/GenBank/DDBJ whole genome shotgun (WGS) entry which is preliminary data.</text>
</comment>
<evidence type="ECO:0000313" key="1">
    <source>
        <dbReference type="EMBL" id="GFY05800.1"/>
    </source>
</evidence>
<dbReference type="Proteomes" id="UP000887159">
    <property type="component" value="Unassembled WGS sequence"/>
</dbReference>
<name>A0A8X6S6Y0_TRICX</name>
<dbReference type="AlphaFoldDB" id="A0A8X6S6Y0"/>
<proteinExistence type="predicted"/>
<protein>
    <submittedName>
        <fullName evidence="1">Uncharacterized protein</fullName>
    </submittedName>
</protein>
<organism evidence="1 2">
    <name type="scientific">Trichonephila clavipes</name>
    <name type="common">Golden silk orbweaver</name>
    <name type="synonym">Nephila clavipes</name>
    <dbReference type="NCBI Taxonomy" id="2585209"/>
    <lineage>
        <taxon>Eukaryota</taxon>
        <taxon>Metazoa</taxon>
        <taxon>Ecdysozoa</taxon>
        <taxon>Arthropoda</taxon>
        <taxon>Chelicerata</taxon>
        <taxon>Arachnida</taxon>
        <taxon>Araneae</taxon>
        <taxon>Araneomorphae</taxon>
        <taxon>Entelegynae</taxon>
        <taxon>Araneoidea</taxon>
        <taxon>Nephilidae</taxon>
        <taxon>Trichonephila</taxon>
    </lineage>
</organism>
<accession>A0A8X6S6Y0</accession>
<evidence type="ECO:0000313" key="2">
    <source>
        <dbReference type="Proteomes" id="UP000887159"/>
    </source>
</evidence>